<evidence type="ECO:0000313" key="2">
    <source>
        <dbReference type="Proteomes" id="UP000550787"/>
    </source>
</evidence>
<organism evidence="1 2">
    <name type="scientific">Gluconacetobacter diazotrophicus</name>
    <name type="common">Acetobacter diazotrophicus</name>
    <dbReference type="NCBI Taxonomy" id="33996"/>
    <lineage>
        <taxon>Bacteria</taxon>
        <taxon>Pseudomonadati</taxon>
        <taxon>Pseudomonadota</taxon>
        <taxon>Alphaproteobacteria</taxon>
        <taxon>Acetobacterales</taxon>
        <taxon>Acetobacteraceae</taxon>
        <taxon>Gluconacetobacter</taxon>
    </lineage>
</organism>
<protein>
    <submittedName>
        <fullName evidence="1">Glycosyltransferase</fullName>
    </submittedName>
</protein>
<comment type="caution">
    <text evidence="1">The sequence shown here is derived from an EMBL/GenBank/DDBJ whole genome shotgun (WGS) entry which is preliminary data.</text>
</comment>
<dbReference type="SUPFAM" id="SSF53756">
    <property type="entry name" value="UDP-Glycosyltransferase/glycogen phosphorylase"/>
    <property type="match status" value="1"/>
</dbReference>
<dbReference type="SMART" id="SM00028">
    <property type="entry name" value="TPR"/>
    <property type="match status" value="2"/>
</dbReference>
<dbReference type="RefSeq" id="WP_012554951.1">
    <property type="nucleotide sequence ID" value="NZ_JABEQG010000009.1"/>
</dbReference>
<dbReference type="InterPro" id="IPR011990">
    <property type="entry name" value="TPR-like_helical_dom_sf"/>
</dbReference>
<evidence type="ECO:0000313" key="1">
    <source>
        <dbReference type="EMBL" id="MBB2156096.1"/>
    </source>
</evidence>
<dbReference type="SUPFAM" id="SSF48452">
    <property type="entry name" value="TPR-like"/>
    <property type="match status" value="1"/>
</dbReference>
<reference evidence="1 2" key="1">
    <citation type="submission" date="2020-04" db="EMBL/GenBank/DDBJ databases">
        <title>Description of novel Gluconacetobacter.</title>
        <authorList>
            <person name="Sombolestani A."/>
        </authorList>
    </citation>
    <scope>NUCLEOTIDE SEQUENCE [LARGE SCALE GENOMIC DNA]</scope>
    <source>
        <strain evidence="1 2">LMG 7603</strain>
    </source>
</reference>
<dbReference type="EMBL" id="JABEQG010000009">
    <property type="protein sequence ID" value="MBB2156096.1"/>
    <property type="molecule type" value="Genomic_DNA"/>
</dbReference>
<dbReference type="Gene3D" id="3.40.50.2000">
    <property type="entry name" value="Glycogen Phosphorylase B"/>
    <property type="match status" value="1"/>
</dbReference>
<proteinExistence type="predicted"/>
<keyword evidence="1" id="KW-0808">Transferase</keyword>
<gene>
    <name evidence="1" type="ORF">HLH33_07195</name>
</gene>
<dbReference type="AlphaFoldDB" id="A0A7W4FE40"/>
<accession>A0A7W4FE40</accession>
<sequence>MQETEAVPSCEGEATQCSDADIARDTVLRSPTAESFNNMVDGLFLKGEVLEAIRLALEVVSRHPDNETLALVAATLIARYTALYDVVATLARRALKVEPDSVGAQTILADALVAGGDIAGGCALFADMMARYPGERIGLCEHMSSSLVDAGYLREGLEILTAWLQEGDASFSLANNMACILDRLGRPAEAIPWYKKAMAMEPENATATFGYSVSLLKAGNFREGWARYAQRVPLTNGVKWWFMSLPRLRPSDDVAGKRIILYQEQGLGDTLQFIRFVPYLQEKGADVTIVVPKALLRLLTQSFPGASVRLIEEFGQEVEDGYSYAAPIPDLPFIGGVMSESDIPANIPYFRADADDIAKFAAQFPASRPRIGLVWAGERRGRPELAAADRRRSTTLAMMGEAIAPVEATLVNLQFGVRHTEIAAWKGQPLFDPMGGVRDMADTAAIMKNLDLFISVDTSPLHLSGGLGCPTWLVSRWDACWRWGAEGDTSAWYPTMRVFRARERTFGPVLCEVGEALREWVKDWQPGKGA</sequence>
<name>A0A7W4FE40_GLUDI</name>
<dbReference type="Proteomes" id="UP000550787">
    <property type="component" value="Unassembled WGS sequence"/>
</dbReference>
<dbReference type="Gene3D" id="1.25.40.10">
    <property type="entry name" value="Tetratricopeptide repeat domain"/>
    <property type="match status" value="1"/>
</dbReference>
<dbReference type="GO" id="GO:0016740">
    <property type="term" value="F:transferase activity"/>
    <property type="evidence" value="ECO:0007669"/>
    <property type="project" value="UniProtKB-KW"/>
</dbReference>
<dbReference type="InterPro" id="IPR019734">
    <property type="entry name" value="TPR_rpt"/>
</dbReference>